<dbReference type="RefSeq" id="WP_145245479.1">
    <property type="nucleotide sequence ID" value="NZ_CP036278.1"/>
</dbReference>
<proteinExistence type="predicted"/>
<dbReference type="Proteomes" id="UP000315750">
    <property type="component" value="Chromosome"/>
</dbReference>
<reference evidence="2 3" key="1">
    <citation type="submission" date="2019-02" db="EMBL/GenBank/DDBJ databases">
        <title>Deep-cultivation of Planctomycetes and their phenomic and genomic characterization uncovers novel biology.</title>
        <authorList>
            <person name="Wiegand S."/>
            <person name="Jogler M."/>
            <person name="Boedeker C."/>
            <person name="Pinto D."/>
            <person name="Vollmers J."/>
            <person name="Rivas-Marin E."/>
            <person name="Kohn T."/>
            <person name="Peeters S.H."/>
            <person name="Heuer A."/>
            <person name="Rast P."/>
            <person name="Oberbeckmann S."/>
            <person name="Bunk B."/>
            <person name="Jeske O."/>
            <person name="Meyerdierks A."/>
            <person name="Storesund J.E."/>
            <person name="Kallscheuer N."/>
            <person name="Luecker S."/>
            <person name="Lage O.M."/>
            <person name="Pohl T."/>
            <person name="Merkel B.J."/>
            <person name="Hornburger P."/>
            <person name="Mueller R.-W."/>
            <person name="Bruemmer F."/>
            <person name="Labrenz M."/>
            <person name="Spormann A.M."/>
            <person name="Op den Camp H."/>
            <person name="Overmann J."/>
            <person name="Amann R."/>
            <person name="Jetten M.S.M."/>
            <person name="Mascher T."/>
            <person name="Medema M.H."/>
            <person name="Devos D.P."/>
            <person name="Kaster A.-K."/>
            <person name="Ovreas L."/>
            <person name="Rohde M."/>
            <person name="Galperin M.Y."/>
            <person name="Jogler C."/>
        </authorList>
    </citation>
    <scope>NUCLEOTIDE SEQUENCE [LARGE SCALE GENOMIC DNA]</scope>
    <source>
        <strain evidence="2 3">Pan181</strain>
    </source>
</reference>
<keyword evidence="1" id="KW-0732">Signal</keyword>
<dbReference type="AlphaFoldDB" id="A0A518AIF7"/>
<dbReference type="EMBL" id="CP036278">
    <property type="protein sequence ID" value="QDU54509.1"/>
    <property type="molecule type" value="Genomic_DNA"/>
</dbReference>
<evidence type="ECO:0000256" key="1">
    <source>
        <dbReference type="SAM" id="SignalP"/>
    </source>
</evidence>
<keyword evidence="3" id="KW-1185">Reference proteome</keyword>
<evidence type="ECO:0000313" key="3">
    <source>
        <dbReference type="Proteomes" id="UP000315750"/>
    </source>
</evidence>
<accession>A0A518AIF7</accession>
<name>A0A518AIF7_9BACT</name>
<protein>
    <submittedName>
        <fullName evidence="2">Uncharacterized protein</fullName>
    </submittedName>
</protein>
<dbReference type="OrthoDB" id="211632at2"/>
<evidence type="ECO:0000313" key="2">
    <source>
        <dbReference type="EMBL" id="QDU54509.1"/>
    </source>
</evidence>
<gene>
    <name evidence="2" type="ORF">Pan181_06910</name>
</gene>
<feature type="chain" id="PRO_5021798256" evidence="1">
    <location>
        <begin position="27"/>
        <end position="122"/>
    </location>
</feature>
<sequence length="122" mass="13123" precursor="true">MTKFTTLLALAAGVVVATISADSAQAIDPYNWAGHRAACTNWHGGYAHSAYGQPVALVVPPTAQLQTNWGWGVGSSRISRIDHQFGRDYPGQGGFGGGGFQMTPRWPHDTTNMGVYYVRGPW</sequence>
<organism evidence="2 3">
    <name type="scientific">Aeoliella mucimassa</name>
    <dbReference type="NCBI Taxonomy" id="2527972"/>
    <lineage>
        <taxon>Bacteria</taxon>
        <taxon>Pseudomonadati</taxon>
        <taxon>Planctomycetota</taxon>
        <taxon>Planctomycetia</taxon>
        <taxon>Pirellulales</taxon>
        <taxon>Lacipirellulaceae</taxon>
        <taxon>Aeoliella</taxon>
    </lineage>
</organism>
<feature type="signal peptide" evidence="1">
    <location>
        <begin position="1"/>
        <end position="26"/>
    </location>
</feature>
<dbReference type="KEGG" id="amuc:Pan181_06910"/>